<sequence>MMKVLIQSFSYKRTGYPKDETGKGGGFVFDCRAIDAYDYSNHVPGARYSHMHLTGLDDKVADALNRDTETQEFFLAAWTMVRIDIAKSLRRNIPVITVNFGCTAGQHRSVYLAEAMARLIKQNYLEVEAELVHLEKSHWPKGA</sequence>
<dbReference type="PANTHER" id="PTHR30448:SF0">
    <property type="entry name" value="RNASE ADAPTER PROTEIN RAPZ"/>
    <property type="match status" value="1"/>
</dbReference>
<dbReference type="PANTHER" id="PTHR30448">
    <property type="entry name" value="RNASE ADAPTER PROTEIN RAPZ"/>
    <property type="match status" value="1"/>
</dbReference>
<dbReference type="InterPro" id="IPR053931">
    <property type="entry name" value="RapZ_C"/>
</dbReference>
<proteinExistence type="predicted"/>
<reference evidence="2 3" key="1">
    <citation type="journal article" date="2016" name="Nat. Commun.">
        <title>Thousands of microbial genomes shed light on interconnected biogeochemical processes in an aquifer system.</title>
        <authorList>
            <person name="Anantharaman K."/>
            <person name="Brown C.T."/>
            <person name="Hug L.A."/>
            <person name="Sharon I."/>
            <person name="Castelle C.J."/>
            <person name="Probst A.J."/>
            <person name="Thomas B.C."/>
            <person name="Singh A."/>
            <person name="Wilkins M.J."/>
            <person name="Karaoz U."/>
            <person name="Brodie E.L."/>
            <person name="Williams K.H."/>
            <person name="Hubbard S.S."/>
            <person name="Banfield J.F."/>
        </authorList>
    </citation>
    <scope>NUCLEOTIDE SEQUENCE [LARGE SCALE GENOMIC DNA]</scope>
</reference>
<dbReference type="EMBL" id="MGJD01000046">
    <property type="protein sequence ID" value="OGM99388.1"/>
    <property type="molecule type" value="Genomic_DNA"/>
</dbReference>
<dbReference type="Proteomes" id="UP000177117">
    <property type="component" value="Unassembled WGS sequence"/>
</dbReference>
<protein>
    <recommendedName>
        <fullName evidence="1">RapZ C-terminal domain-containing protein</fullName>
    </recommendedName>
</protein>
<evidence type="ECO:0000313" key="2">
    <source>
        <dbReference type="EMBL" id="OGM99388.1"/>
    </source>
</evidence>
<dbReference type="GO" id="GO:0005524">
    <property type="term" value="F:ATP binding"/>
    <property type="evidence" value="ECO:0007669"/>
    <property type="project" value="InterPro"/>
</dbReference>
<accession>A0A1F8EH46</accession>
<comment type="caution">
    <text evidence="2">The sequence shown here is derived from an EMBL/GenBank/DDBJ whole genome shotgun (WGS) entry which is preliminary data.</text>
</comment>
<gene>
    <name evidence="2" type="ORF">A2650_05090</name>
</gene>
<evidence type="ECO:0000313" key="3">
    <source>
        <dbReference type="Proteomes" id="UP000177117"/>
    </source>
</evidence>
<dbReference type="InterPro" id="IPR005337">
    <property type="entry name" value="RapZ-like"/>
</dbReference>
<evidence type="ECO:0000259" key="1">
    <source>
        <dbReference type="Pfam" id="PF22740"/>
    </source>
</evidence>
<dbReference type="AlphaFoldDB" id="A0A1F8EH46"/>
<dbReference type="Pfam" id="PF22740">
    <property type="entry name" value="PapZ_C"/>
    <property type="match status" value="1"/>
</dbReference>
<feature type="domain" description="RapZ C-terminal" evidence="1">
    <location>
        <begin position="2"/>
        <end position="130"/>
    </location>
</feature>
<organism evidence="2 3">
    <name type="scientific">Candidatus Yanofskybacteria bacterium RIFCSPHIGHO2_01_FULL_41_53</name>
    <dbReference type="NCBI Taxonomy" id="1802663"/>
    <lineage>
        <taxon>Bacteria</taxon>
        <taxon>Candidatus Yanofskyibacteriota</taxon>
    </lineage>
</organism>
<name>A0A1F8EH46_9BACT</name>